<dbReference type="Pfam" id="PF13511">
    <property type="entry name" value="DUF4124"/>
    <property type="match status" value="1"/>
</dbReference>
<evidence type="ECO:0000313" key="3">
    <source>
        <dbReference type="EMBL" id="AEQ97918.1"/>
    </source>
</evidence>
<name>G7TGX7_XANOB</name>
<dbReference type="KEGG" id="xor:XOC_3828"/>
<feature type="signal peptide" evidence="1">
    <location>
        <begin position="1"/>
        <end position="33"/>
    </location>
</feature>
<organism evidence="3 4">
    <name type="scientific">Xanthomonas oryzae pv. oryzicola (strain BLS256)</name>
    <dbReference type="NCBI Taxonomy" id="383407"/>
    <lineage>
        <taxon>Bacteria</taxon>
        <taxon>Pseudomonadati</taxon>
        <taxon>Pseudomonadota</taxon>
        <taxon>Gammaproteobacteria</taxon>
        <taxon>Lysobacterales</taxon>
        <taxon>Lysobacteraceae</taxon>
        <taxon>Xanthomonas</taxon>
    </lineage>
</organism>
<feature type="chain" id="PRO_5003504059" description="DUF4124 domain-containing protein" evidence="1">
    <location>
        <begin position="34"/>
        <end position="147"/>
    </location>
</feature>
<gene>
    <name evidence="3" type="ORF">XOC_3828</name>
</gene>
<accession>G7TGX7</accession>
<protein>
    <recommendedName>
        <fullName evidence="2">DUF4124 domain-containing protein</fullName>
    </recommendedName>
</protein>
<evidence type="ECO:0000256" key="1">
    <source>
        <dbReference type="SAM" id="SignalP"/>
    </source>
</evidence>
<evidence type="ECO:0000313" key="4">
    <source>
        <dbReference type="Proteomes" id="UP000008851"/>
    </source>
</evidence>
<dbReference type="HOGENOM" id="CLU_108835_3_1_6"/>
<dbReference type="eggNOG" id="ENOG50339YA">
    <property type="taxonomic scope" value="Bacteria"/>
</dbReference>
<dbReference type="Proteomes" id="UP000008851">
    <property type="component" value="Chromosome"/>
</dbReference>
<evidence type="ECO:0000259" key="2">
    <source>
        <dbReference type="Pfam" id="PF13511"/>
    </source>
</evidence>
<reference evidence="3 4" key="1">
    <citation type="journal article" date="2011" name="J. Bacteriol.">
        <title>Two new complete genome sequences offer insight into host and tissue specificity of plant pathogenic Xanthomonas spp.</title>
        <authorList>
            <person name="Bogdanove A.J."/>
            <person name="Koebnik R."/>
            <person name="Lu H."/>
            <person name="Furutani A."/>
            <person name="Angiuoli S.V."/>
            <person name="Patil P.B."/>
            <person name="Van Sluys M.A."/>
            <person name="Ryan R.P."/>
            <person name="Meyer D.F."/>
            <person name="Han S.W."/>
            <person name="Aparna G."/>
            <person name="Rajaram M."/>
            <person name="Delcher A.L."/>
            <person name="Phillippy A.M."/>
            <person name="Puiu D."/>
            <person name="Schatz M.C."/>
            <person name="Shumway M."/>
            <person name="Sommer D.D."/>
            <person name="Trapnell C."/>
            <person name="Benahmed F."/>
            <person name="Dimitrov G."/>
            <person name="Madupu R."/>
            <person name="Radune D."/>
            <person name="Sullivan S."/>
            <person name="Jha G."/>
            <person name="Ishihara H."/>
            <person name="Lee S.W."/>
            <person name="Pandey A."/>
            <person name="Sharma V."/>
            <person name="Sriariyanun M."/>
            <person name="Szurek B."/>
            <person name="Vera-Cruz C.M."/>
            <person name="Dorman K.S."/>
            <person name="Ronald P.C."/>
            <person name="Verdier V."/>
            <person name="Dow J.M."/>
            <person name="Sonti R.V."/>
            <person name="Tsuge S."/>
            <person name="Brendel V.P."/>
            <person name="Rabinowicz P.D."/>
            <person name="Leach J.E."/>
            <person name="White F.F."/>
            <person name="Salzberg S.L."/>
        </authorList>
    </citation>
    <scope>NUCLEOTIDE SEQUENCE [LARGE SCALE GENOMIC DNA]</scope>
    <source>
        <strain evidence="3 4">BLS256</strain>
    </source>
</reference>
<keyword evidence="1" id="KW-0732">Signal</keyword>
<dbReference type="InterPro" id="IPR025392">
    <property type="entry name" value="DUF4124"/>
</dbReference>
<proteinExistence type="predicted"/>
<dbReference type="EMBL" id="CP003057">
    <property type="protein sequence ID" value="AEQ97918.1"/>
    <property type="molecule type" value="Genomic_DNA"/>
</dbReference>
<sequence>MLQSRQESSRGSHMQLSSGLCALLMLVSAAAGATDLYKWKDAKGVTHYTETPPPTGQRYEARQIDARSGTAAVAAAPTAAPESADCLTARRNLELLSGTGEVSMAAGADGKPGVVLDQETRATQRNLADAAVKAYCKPAATGGPATQ</sequence>
<dbReference type="AlphaFoldDB" id="G7TGX7"/>
<feature type="domain" description="DUF4124" evidence="2">
    <location>
        <begin position="23"/>
        <end position="78"/>
    </location>
</feature>